<organism evidence="2 3">
    <name type="scientific">Trichodelitschia bisporula</name>
    <dbReference type="NCBI Taxonomy" id="703511"/>
    <lineage>
        <taxon>Eukaryota</taxon>
        <taxon>Fungi</taxon>
        <taxon>Dikarya</taxon>
        <taxon>Ascomycota</taxon>
        <taxon>Pezizomycotina</taxon>
        <taxon>Dothideomycetes</taxon>
        <taxon>Dothideomycetes incertae sedis</taxon>
        <taxon>Phaeotrichales</taxon>
        <taxon>Phaeotrichaceae</taxon>
        <taxon>Trichodelitschia</taxon>
    </lineage>
</organism>
<feature type="compositionally biased region" description="Gly residues" evidence="1">
    <location>
        <begin position="164"/>
        <end position="175"/>
    </location>
</feature>
<evidence type="ECO:0000313" key="3">
    <source>
        <dbReference type="Proteomes" id="UP000799640"/>
    </source>
</evidence>
<evidence type="ECO:0000256" key="1">
    <source>
        <dbReference type="SAM" id="MobiDB-lite"/>
    </source>
</evidence>
<protein>
    <submittedName>
        <fullName evidence="2">Uncharacterized protein</fullName>
    </submittedName>
</protein>
<accession>A0A6G1HMI3</accession>
<feature type="region of interest" description="Disordered" evidence="1">
    <location>
        <begin position="161"/>
        <end position="199"/>
    </location>
</feature>
<name>A0A6G1HMI3_9PEZI</name>
<dbReference type="OrthoDB" id="3934229at2759"/>
<dbReference type="Proteomes" id="UP000799640">
    <property type="component" value="Unassembled WGS sequence"/>
</dbReference>
<evidence type="ECO:0000313" key="2">
    <source>
        <dbReference type="EMBL" id="KAF2397202.1"/>
    </source>
</evidence>
<gene>
    <name evidence="2" type="ORF">EJ06DRAFT_559318</name>
</gene>
<dbReference type="EMBL" id="ML996704">
    <property type="protein sequence ID" value="KAF2397202.1"/>
    <property type="molecule type" value="Genomic_DNA"/>
</dbReference>
<keyword evidence="3" id="KW-1185">Reference proteome</keyword>
<reference evidence="2" key="1">
    <citation type="journal article" date="2020" name="Stud. Mycol.">
        <title>101 Dothideomycetes genomes: a test case for predicting lifestyles and emergence of pathogens.</title>
        <authorList>
            <person name="Haridas S."/>
            <person name="Albert R."/>
            <person name="Binder M."/>
            <person name="Bloem J."/>
            <person name="Labutti K."/>
            <person name="Salamov A."/>
            <person name="Andreopoulos B."/>
            <person name="Baker S."/>
            <person name="Barry K."/>
            <person name="Bills G."/>
            <person name="Bluhm B."/>
            <person name="Cannon C."/>
            <person name="Castanera R."/>
            <person name="Culley D."/>
            <person name="Daum C."/>
            <person name="Ezra D."/>
            <person name="Gonzalez J."/>
            <person name="Henrissat B."/>
            <person name="Kuo A."/>
            <person name="Liang C."/>
            <person name="Lipzen A."/>
            <person name="Lutzoni F."/>
            <person name="Magnuson J."/>
            <person name="Mondo S."/>
            <person name="Nolan M."/>
            <person name="Ohm R."/>
            <person name="Pangilinan J."/>
            <person name="Park H.-J."/>
            <person name="Ramirez L."/>
            <person name="Alfaro M."/>
            <person name="Sun H."/>
            <person name="Tritt A."/>
            <person name="Yoshinaga Y."/>
            <person name="Zwiers L.-H."/>
            <person name="Turgeon B."/>
            <person name="Goodwin S."/>
            <person name="Spatafora J."/>
            <person name="Crous P."/>
            <person name="Grigoriev I."/>
        </authorList>
    </citation>
    <scope>NUCLEOTIDE SEQUENCE</scope>
    <source>
        <strain evidence="2">CBS 262.69</strain>
    </source>
</reference>
<feature type="region of interest" description="Disordered" evidence="1">
    <location>
        <begin position="46"/>
        <end position="92"/>
    </location>
</feature>
<dbReference type="AlphaFoldDB" id="A0A6G1HMI3"/>
<feature type="compositionally biased region" description="Low complexity" evidence="1">
    <location>
        <begin position="65"/>
        <end position="89"/>
    </location>
</feature>
<sequence>MVNLPVSGPMVGPSDYSWRNGSADIIEEKNGIHGTPQEYRQWRRWSDHLEKEQASTISQLPATYDEASSEASSVSDADLSTPSTSSKSSVNEAATMPQWYETEKNVTFAVKVAPKNKAGSGDGIPLSEIASSPAAWQRLLTSTIFAMRNDLPTEKGEVRTVNMGLGGKPEAGAGGMSVRSERATKQAGTVRWKVSVRQK</sequence>
<proteinExistence type="predicted"/>